<evidence type="ECO:0000256" key="3">
    <source>
        <dbReference type="ARBA" id="ARBA00022741"/>
    </source>
</evidence>
<dbReference type="EMBL" id="CP072829">
    <property type="protein sequence ID" value="QTU84784.1"/>
    <property type="molecule type" value="Genomic_DNA"/>
</dbReference>
<keyword evidence="4 6" id="KW-0067">ATP-binding</keyword>
<dbReference type="InterPro" id="IPR003593">
    <property type="entry name" value="AAA+_ATPase"/>
</dbReference>
<dbReference type="InterPro" id="IPR015860">
    <property type="entry name" value="ABC_transpr_TagH-like"/>
</dbReference>
<dbReference type="PROSITE" id="PS50893">
    <property type="entry name" value="ABC_TRANSPORTER_2"/>
    <property type="match status" value="1"/>
</dbReference>
<dbReference type="Gene3D" id="3.40.50.300">
    <property type="entry name" value="P-loop containing nucleotide triphosphate hydrolases"/>
    <property type="match status" value="1"/>
</dbReference>
<dbReference type="SUPFAM" id="SSF52540">
    <property type="entry name" value="P-loop containing nucleoside triphosphate hydrolases"/>
    <property type="match status" value="1"/>
</dbReference>
<dbReference type="PANTHER" id="PTHR46743:SF2">
    <property type="entry name" value="TEICHOIC ACIDS EXPORT ATP-BINDING PROTEIN TAGH"/>
    <property type="match status" value="1"/>
</dbReference>
<dbReference type="Pfam" id="PF00005">
    <property type="entry name" value="ABC_tran"/>
    <property type="match status" value="1"/>
</dbReference>
<sequence>MPEVVNTTFLLSTLDEEADAQLETMVAIEDVSMVFNMASQQLNSLKEYAIAIARHELRFKEFRALDGISFDIKRGDVYGIMGTNGSGKSTLLKIIAGVLEPTEGRCVINGSIAPLIELGAGFDLELTARENIYLNGALLGYSKEYIDAHFDEIVEFAEVEQFLDMPMKNYSSGMIARVAFAVATVVVPDILIVDEVLAVGDFMFQQKCERKIESLIKDHQVTVLIVSHSTGQVERLCNKVVWIEKGHLRAIGDAETVCTLYRMLGGHTGSNEAEELVYSVMQLPDVEDVDEAVNAIAGDDRYGSAVKLFERSRFADPGAFAGTLVLAPGSQSSLCMLGNHVAKRLDAPLLLVKENGVPDIVARALDKRPVKKIVLVGGRRHLSEALEAKLHKLFEGAAIERIDGDSPHDVALAAWGTLGSSGTTAVLTWDGCTGDILSLLPCTLERDAALFYLRDSGVIDEALREALESGRFDTLLAVGGQISLPDAVLATLPNSLAVERLCGDNPTHANRLINDWIDQRIDRSGSEIVVLSAVDESDALALGTYLRGRSCRVLFEDADDLDSIAQAVTVVRESGEDCPLTVVGGEALFEEADKMLLAKSRRKAG</sequence>
<dbReference type="PANTHER" id="PTHR46743">
    <property type="entry name" value="TEICHOIC ACIDS EXPORT ATP-BINDING PROTEIN TAGH"/>
    <property type="match status" value="1"/>
</dbReference>
<dbReference type="GO" id="GO:0016020">
    <property type="term" value="C:membrane"/>
    <property type="evidence" value="ECO:0007669"/>
    <property type="project" value="InterPro"/>
</dbReference>
<dbReference type="KEGG" id="ebz:J7S26_02355"/>
<feature type="domain" description="ABC transporter" evidence="5">
    <location>
        <begin position="45"/>
        <end position="270"/>
    </location>
</feature>
<reference evidence="6" key="1">
    <citation type="submission" date="2021-04" db="EMBL/GenBank/DDBJ databases">
        <title>Novel species in family Eggerthellaceae.</title>
        <authorList>
            <person name="Zhang G."/>
        </authorList>
    </citation>
    <scope>NUCLEOTIDE SEQUENCE</scope>
    <source>
        <strain evidence="6">Zg-886</strain>
    </source>
</reference>
<organism evidence="6 7">
    <name type="scientific">Xiamenia xianingshaonis</name>
    <dbReference type="NCBI Taxonomy" id="2682776"/>
    <lineage>
        <taxon>Bacteria</taxon>
        <taxon>Bacillati</taxon>
        <taxon>Actinomycetota</taxon>
        <taxon>Coriobacteriia</taxon>
        <taxon>Eggerthellales</taxon>
        <taxon>Eggerthellaceae</taxon>
        <taxon>Xiamenia</taxon>
    </lineage>
</organism>
<evidence type="ECO:0000256" key="2">
    <source>
        <dbReference type="ARBA" id="ARBA00022448"/>
    </source>
</evidence>
<dbReference type="InterPro" id="IPR027417">
    <property type="entry name" value="P-loop_NTPase"/>
</dbReference>
<keyword evidence="3" id="KW-0547">Nucleotide-binding</keyword>
<name>A0A9E6MRT8_9ACTN</name>
<comment type="similarity">
    <text evidence="1">Belongs to the ABC transporter superfamily.</text>
</comment>
<keyword evidence="2" id="KW-0813">Transport</keyword>
<evidence type="ECO:0000256" key="4">
    <source>
        <dbReference type="ARBA" id="ARBA00022840"/>
    </source>
</evidence>
<dbReference type="GO" id="GO:0016887">
    <property type="term" value="F:ATP hydrolysis activity"/>
    <property type="evidence" value="ECO:0007669"/>
    <property type="project" value="InterPro"/>
</dbReference>
<accession>A0A9E6MRT8</accession>
<dbReference type="Proteomes" id="UP000671910">
    <property type="component" value="Chromosome"/>
</dbReference>
<dbReference type="SMART" id="SM00382">
    <property type="entry name" value="AAA"/>
    <property type="match status" value="1"/>
</dbReference>
<evidence type="ECO:0000259" key="5">
    <source>
        <dbReference type="PROSITE" id="PS50893"/>
    </source>
</evidence>
<dbReference type="GO" id="GO:0140359">
    <property type="term" value="F:ABC-type transporter activity"/>
    <property type="evidence" value="ECO:0007669"/>
    <property type="project" value="InterPro"/>
</dbReference>
<dbReference type="AlphaFoldDB" id="A0A9E6MRT8"/>
<dbReference type="InterPro" id="IPR003439">
    <property type="entry name" value="ABC_transporter-like_ATP-bd"/>
</dbReference>
<gene>
    <name evidence="6" type="ORF">J7S26_02355</name>
</gene>
<protein>
    <submittedName>
        <fullName evidence="6">ATP-binding cassette domain-containing protein</fullName>
    </submittedName>
</protein>
<evidence type="ECO:0000313" key="7">
    <source>
        <dbReference type="Proteomes" id="UP000671910"/>
    </source>
</evidence>
<proteinExistence type="inferred from homology"/>
<dbReference type="GO" id="GO:0005524">
    <property type="term" value="F:ATP binding"/>
    <property type="evidence" value="ECO:0007669"/>
    <property type="project" value="UniProtKB-KW"/>
</dbReference>
<dbReference type="CDD" id="cd03220">
    <property type="entry name" value="ABC_KpsT_Wzt"/>
    <property type="match status" value="1"/>
</dbReference>
<dbReference type="PROSITE" id="PS00211">
    <property type="entry name" value="ABC_TRANSPORTER_1"/>
    <property type="match status" value="1"/>
</dbReference>
<dbReference type="InterPro" id="IPR017871">
    <property type="entry name" value="ABC_transporter-like_CS"/>
</dbReference>
<dbReference type="RefSeq" id="WP_166340222.1">
    <property type="nucleotide sequence ID" value="NZ_CP072829.1"/>
</dbReference>
<evidence type="ECO:0000313" key="6">
    <source>
        <dbReference type="EMBL" id="QTU84784.1"/>
    </source>
</evidence>
<dbReference type="InterPro" id="IPR050683">
    <property type="entry name" value="Bact_Polysacc_Export_ATP-bd"/>
</dbReference>
<evidence type="ECO:0000256" key="1">
    <source>
        <dbReference type="ARBA" id="ARBA00005417"/>
    </source>
</evidence>